<dbReference type="Pfam" id="PF04828">
    <property type="entry name" value="GFA"/>
    <property type="match status" value="1"/>
</dbReference>
<dbReference type="AlphaFoldDB" id="A0A5Q0CAX2"/>
<keyword evidence="4" id="KW-0456">Lyase</keyword>
<keyword evidence="2" id="KW-0479">Metal-binding</keyword>
<dbReference type="PANTHER" id="PTHR33337:SF40">
    <property type="entry name" value="CENP-V_GFA DOMAIN-CONTAINING PROTEIN-RELATED"/>
    <property type="match status" value="1"/>
</dbReference>
<dbReference type="Gene3D" id="3.90.1590.10">
    <property type="entry name" value="glutathione-dependent formaldehyde- activating enzyme (gfa)"/>
    <property type="match status" value="1"/>
</dbReference>
<dbReference type="EMBL" id="CP043499">
    <property type="protein sequence ID" value="QFY63068.1"/>
    <property type="molecule type" value="Genomic_DNA"/>
</dbReference>
<name>A0A5Q0CAX2_9HYPH</name>
<evidence type="ECO:0000256" key="4">
    <source>
        <dbReference type="ARBA" id="ARBA00023239"/>
    </source>
</evidence>
<dbReference type="RefSeq" id="WP_153273042.1">
    <property type="nucleotide sequence ID" value="NZ_CP043499.1"/>
</dbReference>
<protein>
    <submittedName>
        <fullName evidence="6">GFA family protein</fullName>
    </submittedName>
</protein>
<evidence type="ECO:0000256" key="1">
    <source>
        <dbReference type="ARBA" id="ARBA00005495"/>
    </source>
</evidence>
<comment type="similarity">
    <text evidence="1">Belongs to the Gfa family.</text>
</comment>
<dbReference type="GO" id="GO:0016846">
    <property type="term" value="F:carbon-sulfur lyase activity"/>
    <property type="evidence" value="ECO:0007669"/>
    <property type="project" value="InterPro"/>
</dbReference>
<evidence type="ECO:0000256" key="3">
    <source>
        <dbReference type="ARBA" id="ARBA00022833"/>
    </source>
</evidence>
<accession>A0A5Q0CAX2</accession>
<gene>
    <name evidence="6" type="ORF">FZ934_22415</name>
</gene>
<evidence type="ECO:0000259" key="5">
    <source>
        <dbReference type="PROSITE" id="PS51891"/>
    </source>
</evidence>
<dbReference type="KEGG" id="rgr:FZ934_22415"/>
<feature type="domain" description="CENP-V/GFA" evidence="5">
    <location>
        <begin position="3"/>
        <end position="122"/>
    </location>
</feature>
<dbReference type="OrthoDB" id="9807246at2"/>
<evidence type="ECO:0000313" key="6">
    <source>
        <dbReference type="EMBL" id="QFY63068.1"/>
    </source>
</evidence>
<sequence length="134" mass="14972">MHIDGGCHCGFISYEADVDPEMVSICHCTDCQRLTGTAYRVTISAPREAFSITAGEPKLYEKLGDNGLKRLQYFCPNCGSPVYTTGENEDAEEVGIRLGTVNQRHEFHPRSQIWCSSELSWSQDISSLPKRPLD</sequence>
<organism evidence="6 7">
    <name type="scientific">Rhizobium grahamii</name>
    <dbReference type="NCBI Taxonomy" id="1120045"/>
    <lineage>
        <taxon>Bacteria</taxon>
        <taxon>Pseudomonadati</taxon>
        <taxon>Pseudomonadota</taxon>
        <taxon>Alphaproteobacteria</taxon>
        <taxon>Hyphomicrobiales</taxon>
        <taxon>Rhizobiaceae</taxon>
        <taxon>Rhizobium/Agrobacterium group</taxon>
        <taxon>Rhizobium</taxon>
    </lineage>
</organism>
<keyword evidence="7" id="KW-1185">Reference proteome</keyword>
<keyword evidence="6" id="KW-0614">Plasmid</keyword>
<keyword evidence="3" id="KW-0862">Zinc</keyword>
<dbReference type="InterPro" id="IPR011057">
    <property type="entry name" value="Mss4-like_sf"/>
</dbReference>
<reference evidence="6 7" key="1">
    <citation type="submission" date="2019-08" db="EMBL/GenBank/DDBJ databases">
        <title>Prosopis cineraria nodule microbiome.</title>
        <authorList>
            <person name="Ali R."/>
            <person name="Chaluvadi S.R."/>
            <person name="Wang X."/>
        </authorList>
    </citation>
    <scope>NUCLEOTIDE SEQUENCE [LARGE SCALE GENOMIC DNA]</scope>
    <source>
        <strain evidence="6 7">BG7</strain>
        <plasmid evidence="6 7">unnamed</plasmid>
    </source>
</reference>
<dbReference type="PROSITE" id="PS51891">
    <property type="entry name" value="CENP_V_GFA"/>
    <property type="match status" value="1"/>
</dbReference>
<dbReference type="GO" id="GO:0046872">
    <property type="term" value="F:metal ion binding"/>
    <property type="evidence" value="ECO:0007669"/>
    <property type="project" value="UniProtKB-KW"/>
</dbReference>
<dbReference type="SUPFAM" id="SSF51316">
    <property type="entry name" value="Mss4-like"/>
    <property type="match status" value="1"/>
</dbReference>
<geneLocation type="plasmid" evidence="6 7">
    <name>unnamed</name>
</geneLocation>
<evidence type="ECO:0000256" key="2">
    <source>
        <dbReference type="ARBA" id="ARBA00022723"/>
    </source>
</evidence>
<dbReference type="PANTHER" id="PTHR33337">
    <property type="entry name" value="GFA DOMAIN-CONTAINING PROTEIN"/>
    <property type="match status" value="1"/>
</dbReference>
<dbReference type="Proteomes" id="UP000326881">
    <property type="component" value="Plasmid unnamed"/>
</dbReference>
<proteinExistence type="inferred from homology"/>
<evidence type="ECO:0000313" key="7">
    <source>
        <dbReference type="Proteomes" id="UP000326881"/>
    </source>
</evidence>
<dbReference type="InterPro" id="IPR006913">
    <property type="entry name" value="CENP-V/GFA"/>
</dbReference>